<protein>
    <submittedName>
        <fullName evidence="2">Uncharacterized protein</fullName>
    </submittedName>
</protein>
<evidence type="ECO:0000313" key="1">
    <source>
        <dbReference type="Proteomes" id="UP000887565"/>
    </source>
</evidence>
<accession>A0A915J985</accession>
<name>A0A915J985_ROMCU</name>
<evidence type="ECO:0000313" key="2">
    <source>
        <dbReference type="WBParaSite" id="nRc.2.0.1.t22722-RA"/>
    </source>
</evidence>
<sequence>IPASKFARRFSLRSKKEDEKSTNRGLIDFPNLLLAENTPKMNENDSLTVVNFFIFYCCLFTASTSGCCSCRGDEHERCDQKYAVLEQEISKLKFF</sequence>
<dbReference type="WBParaSite" id="nRc.2.0.1.t22722-RA">
    <property type="protein sequence ID" value="nRc.2.0.1.t22722-RA"/>
    <property type="gene ID" value="nRc.2.0.1.g22722"/>
</dbReference>
<reference evidence="2" key="1">
    <citation type="submission" date="2022-11" db="UniProtKB">
        <authorList>
            <consortium name="WormBaseParasite"/>
        </authorList>
    </citation>
    <scope>IDENTIFICATION</scope>
</reference>
<dbReference type="AlphaFoldDB" id="A0A915J985"/>
<organism evidence="1 2">
    <name type="scientific">Romanomermis culicivorax</name>
    <name type="common">Nematode worm</name>
    <dbReference type="NCBI Taxonomy" id="13658"/>
    <lineage>
        <taxon>Eukaryota</taxon>
        <taxon>Metazoa</taxon>
        <taxon>Ecdysozoa</taxon>
        <taxon>Nematoda</taxon>
        <taxon>Enoplea</taxon>
        <taxon>Dorylaimia</taxon>
        <taxon>Mermithida</taxon>
        <taxon>Mermithoidea</taxon>
        <taxon>Mermithidae</taxon>
        <taxon>Romanomermis</taxon>
    </lineage>
</organism>
<proteinExistence type="predicted"/>
<keyword evidence="1" id="KW-1185">Reference proteome</keyword>
<dbReference type="Proteomes" id="UP000887565">
    <property type="component" value="Unplaced"/>
</dbReference>